<feature type="binding site" evidence="15">
    <location>
        <position position="99"/>
    </location>
    <ligand>
        <name>phosphate</name>
        <dbReference type="ChEBI" id="CHEBI:43474"/>
    </ligand>
</feature>
<keyword evidence="13 15" id="KW-0486">Methionine biosynthesis</keyword>
<dbReference type="NCBIfam" id="NF011456">
    <property type="entry name" value="PRK14874.1"/>
    <property type="match status" value="1"/>
</dbReference>
<dbReference type="PANTHER" id="PTHR46278:SF2">
    <property type="entry name" value="ASPARTATE-SEMIALDEHYDE DEHYDROGENASE"/>
    <property type="match status" value="1"/>
</dbReference>
<dbReference type="GO" id="GO:0009097">
    <property type="term" value="P:isoleucine biosynthetic process"/>
    <property type="evidence" value="ECO:0007669"/>
    <property type="project" value="UniProtKB-UniRule"/>
</dbReference>
<sequence length="340" mass="36705">MSYRVGIVGATGAVGQELIDLLYARNFPMESLTLLASSRSAGKTITRGDKSWTVELACPEAFDNLDIAIFSAGGSTSTDLCPEAAKRNCVAVDNSSAFRMDPNVPLVVPEINAEAVRGHQGIIANPNCSTAVALMGLWPLHELFGLKRFFASTYQAASGAGAAAMAELEDQVRSWVKGEPMKAEQFPHQLAFNLLPHVDKFFEDGYTKEEHKMLNESRKIMNLPELRASTTCVRVPVLRAHSIAINAEFERPVDVVKAREAISGFAGADLCDEPAENRYPMPIDFSGKEKCGVGRIRIDSALDNGLALWVVGDQLWKGAALNAVQIAEALVKLDAVAVSV</sequence>
<dbReference type="GO" id="GO:0051287">
    <property type="term" value="F:NAD binding"/>
    <property type="evidence" value="ECO:0007669"/>
    <property type="project" value="InterPro"/>
</dbReference>
<evidence type="ECO:0000256" key="16">
    <source>
        <dbReference type="PIRSR" id="PIRSR000148-1"/>
    </source>
</evidence>
<keyword evidence="10 15" id="KW-0220">Diaminopimelate biosynthesis</keyword>
<feature type="binding site" evidence="15">
    <location>
        <position position="155"/>
    </location>
    <ligand>
        <name>substrate</name>
    </ligand>
</feature>
<evidence type="ECO:0000256" key="15">
    <source>
        <dbReference type="HAMAP-Rule" id="MF_02121"/>
    </source>
</evidence>
<dbReference type="InterPro" id="IPR000534">
    <property type="entry name" value="Semialdehyde_DH_NAD-bd"/>
</dbReference>
<keyword evidence="8 15" id="KW-0791">Threonine biosynthesis</keyword>
<dbReference type="GO" id="GO:0019877">
    <property type="term" value="P:diaminopimelate biosynthetic process"/>
    <property type="evidence" value="ECO:0007669"/>
    <property type="project" value="UniProtKB-UniRule"/>
</dbReference>
<dbReference type="GO" id="GO:0050661">
    <property type="term" value="F:NADP binding"/>
    <property type="evidence" value="ECO:0007669"/>
    <property type="project" value="UniProtKB-UniRule"/>
</dbReference>
<evidence type="ECO:0000256" key="8">
    <source>
        <dbReference type="ARBA" id="ARBA00022697"/>
    </source>
</evidence>
<evidence type="ECO:0000256" key="2">
    <source>
        <dbReference type="ARBA" id="ARBA00005076"/>
    </source>
</evidence>
<dbReference type="GO" id="GO:0009089">
    <property type="term" value="P:lysine biosynthetic process via diaminopimelate"/>
    <property type="evidence" value="ECO:0007669"/>
    <property type="project" value="UniProtKB-UniRule"/>
</dbReference>
<dbReference type="InterPro" id="IPR012280">
    <property type="entry name" value="Semialdhyde_DH_dimer_dom"/>
</dbReference>
<keyword evidence="12 15" id="KW-0457">Lysine biosynthesis</keyword>
<comment type="function">
    <text evidence="15">Catalyzes the NADPH-dependent formation of L-aspartate-semialdehyde (L-ASA) by the reductive dephosphorylation of L-aspartyl-4-phosphate.</text>
</comment>
<dbReference type="EC" id="1.2.1.11" evidence="6 15"/>
<dbReference type="Gene3D" id="3.30.360.10">
    <property type="entry name" value="Dihydrodipicolinate Reductase, domain 2"/>
    <property type="match status" value="1"/>
</dbReference>
<keyword evidence="11 15" id="KW-0560">Oxidoreductase</keyword>
<comment type="pathway">
    <text evidence="3 15">Amino-acid biosynthesis; L-threonine biosynthesis; L-threonine from L-aspartate: step 2/5.</text>
</comment>
<evidence type="ECO:0000256" key="10">
    <source>
        <dbReference type="ARBA" id="ARBA00022915"/>
    </source>
</evidence>
<protein>
    <recommendedName>
        <fullName evidence="6 15">Aspartate-semialdehyde dehydrogenase</fullName>
        <shortName evidence="15">ASA dehydrogenase</shortName>
        <shortName evidence="15">ASADH</shortName>
        <ecNumber evidence="6 15">1.2.1.11</ecNumber>
    </recommendedName>
    <alternativeName>
        <fullName evidence="15">Aspartate-beta-semialdehyde dehydrogenase</fullName>
    </alternativeName>
</protein>
<evidence type="ECO:0000256" key="1">
    <source>
        <dbReference type="ARBA" id="ARBA00005021"/>
    </source>
</evidence>
<comment type="catalytic activity">
    <reaction evidence="14 15">
        <text>L-aspartate 4-semialdehyde + phosphate + NADP(+) = 4-phospho-L-aspartate + NADPH + H(+)</text>
        <dbReference type="Rhea" id="RHEA:24284"/>
        <dbReference type="ChEBI" id="CHEBI:15378"/>
        <dbReference type="ChEBI" id="CHEBI:43474"/>
        <dbReference type="ChEBI" id="CHEBI:57535"/>
        <dbReference type="ChEBI" id="CHEBI:57783"/>
        <dbReference type="ChEBI" id="CHEBI:58349"/>
        <dbReference type="ChEBI" id="CHEBI:537519"/>
        <dbReference type="EC" id="1.2.1.11"/>
    </reaction>
</comment>
<keyword evidence="19" id="KW-1185">Reference proteome</keyword>
<dbReference type="PIRSF" id="PIRSF000148">
    <property type="entry name" value="ASA_dh"/>
    <property type="match status" value="1"/>
</dbReference>
<dbReference type="Gene3D" id="3.40.50.720">
    <property type="entry name" value="NAD(P)-binding Rossmann-like Domain"/>
    <property type="match status" value="1"/>
</dbReference>
<feature type="binding site" evidence="15">
    <location>
        <position position="314"/>
    </location>
    <ligand>
        <name>NADP(+)</name>
        <dbReference type="ChEBI" id="CHEBI:58349"/>
    </ligand>
</feature>
<proteinExistence type="inferred from homology"/>
<feature type="binding site" evidence="15">
    <location>
        <begin position="39"/>
        <end position="40"/>
    </location>
    <ligand>
        <name>NADP(+)</name>
        <dbReference type="ChEBI" id="CHEBI:58349"/>
    </ligand>
</feature>
<evidence type="ECO:0000256" key="6">
    <source>
        <dbReference type="ARBA" id="ARBA00013120"/>
    </source>
</evidence>
<evidence type="ECO:0000256" key="11">
    <source>
        <dbReference type="ARBA" id="ARBA00023002"/>
    </source>
</evidence>
<dbReference type="GO" id="GO:0009088">
    <property type="term" value="P:threonine biosynthetic process"/>
    <property type="evidence" value="ECO:0007669"/>
    <property type="project" value="UniProtKB-UniRule"/>
</dbReference>
<evidence type="ECO:0000256" key="12">
    <source>
        <dbReference type="ARBA" id="ARBA00023154"/>
    </source>
</evidence>
<dbReference type="Proteomes" id="UP001304300">
    <property type="component" value="Chromosome"/>
</dbReference>
<dbReference type="AlphaFoldDB" id="A0AAQ3QRH5"/>
<dbReference type="GO" id="GO:0071266">
    <property type="term" value="P:'de novo' L-methionine biosynthetic process"/>
    <property type="evidence" value="ECO:0007669"/>
    <property type="project" value="UniProtKB-UniRule"/>
</dbReference>
<keyword evidence="9 15" id="KW-0521">NADP</keyword>
<evidence type="ECO:0000256" key="3">
    <source>
        <dbReference type="ARBA" id="ARBA00005097"/>
    </source>
</evidence>
<comment type="caution">
    <text evidence="15">Lacks conserved residue(s) required for the propagation of feature annotation.</text>
</comment>
<feature type="binding site" evidence="15">
    <location>
        <position position="234"/>
    </location>
    <ligand>
        <name>substrate</name>
    </ligand>
</feature>
<organism evidence="18 19">
    <name type="scientific">Rubellicoccus peritrichatus</name>
    <dbReference type="NCBI Taxonomy" id="3080537"/>
    <lineage>
        <taxon>Bacteria</taxon>
        <taxon>Pseudomonadati</taxon>
        <taxon>Verrucomicrobiota</taxon>
        <taxon>Opitutia</taxon>
        <taxon>Puniceicoccales</taxon>
        <taxon>Cerasicoccaceae</taxon>
        <taxon>Rubellicoccus</taxon>
    </lineage>
</organism>
<keyword evidence="7 15" id="KW-0028">Amino-acid biosynthesis</keyword>
<dbReference type="GO" id="GO:0046983">
    <property type="term" value="F:protein dimerization activity"/>
    <property type="evidence" value="ECO:0007669"/>
    <property type="project" value="InterPro"/>
</dbReference>
<evidence type="ECO:0000256" key="4">
    <source>
        <dbReference type="ARBA" id="ARBA00010584"/>
    </source>
</evidence>
<comment type="similarity">
    <text evidence="4 15">Belongs to the aspartate-semialdehyde dehydrogenase family.</text>
</comment>
<comment type="pathway">
    <text evidence="1 15">Amino-acid biosynthesis; L-methionine biosynthesis via de novo pathway; L-homoserine from L-aspartate: step 2/3.</text>
</comment>
<dbReference type="CDD" id="cd02316">
    <property type="entry name" value="VcASADH2_like_N"/>
    <property type="match status" value="1"/>
</dbReference>
<comment type="subunit">
    <text evidence="5 15">Homodimer.</text>
</comment>
<dbReference type="PANTHER" id="PTHR46278">
    <property type="entry name" value="DEHYDROGENASE, PUTATIVE-RELATED"/>
    <property type="match status" value="1"/>
</dbReference>
<evidence type="ECO:0000256" key="7">
    <source>
        <dbReference type="ARBA" id="ARBA00022605"/>
    </source>
</evidence>
<feature type="active site" description="Acyl-thioester intermediate" evidence="15 16">
    <location>
        <position position="128"/>
    </location>
</feature>
<comment type="pathway">
    <text evidence="2 15">Amino-acid biosynthesis; L-lysine biosynthesis via DAP pathway; (S)-tetrahydrodipicolinate from L-aspartate: step 2/4.</text>
</comment>
<evidence type="ECO:0000313" key="18">
    <source>
        <dbReference type="EMBL" id="WOO41333.1"/>
    </source>
</evidence>
<dbReference type="GO" id="GO:0004073">
    <property type="term" value="F:aspartate-semialdehyde dehydrogenase activity"/>
    <property type="evidence" value="ECO:0007669"/>
    <property type="project" value="UniProtKB-UniRule"/>
</dbReference>
<evidence type="ECO:0000256" key="5">
    <source>
        <dbReference type="ARBA" id="ARBA00011738"/>
    </source>
</evidence>
<dbReference type="NCBIfam" id="TIGR01296">
    <property type="entry name" value="asd_B"/>
    <property type="match status" value="1"/>
</dbReference>
<reference evidence="18 19" key="1">
    <citation type="submission" date="2023-10" db="EMBL/GenBank/DDBJ databases">
        <title>Rubellicoccus peritrichatus gen. nov., sp. nov., isolated from an algae of coral reef tank.</title>
        <authorList>
            <person name="Luo J."/>
        </authorList>
    </citation>
    <scope>NUCLEOTIDE SEQUENCE [LARGE SCALE GENOMIC DNA]</scope>
    <source>
        <strain evidence="18 19">CR14</strain>
    </source>
</reference>
<dbReference type="InterPro" id="IPR036291">
    <property type="entry name" value="NAD(P)-bd_dom_sf"/>
</dbReference>
<feature type="domain" description="Semialdehyde dehydrogenase NAD-binding" evidence="17">
    <location>
        <begin position="4"/>
        <end position="119"/>
    </location>
</feature>
<evidence type="ECO:0000256" key="9">
    <source>
        <dbReference type="ARBA" id="ARBA00022857"/>
    </source>
</evidence>
<accession>A0AAQ3QRH5</accession>
<gene>
    <name evidence="15" type="primary">asd</name>
    <name evidence="18" type="ORF">RZN69_22160</name>
</gene>
<feature type="binding site" evidence="15">
    <location>
        <position position="180"/>
    </location>
    <ligand>
        <name>NADP(+)</name>
        <dbReference type="ChEBI" id="CHEBI:58349"/>
    </ligand>
</feature>
<dbReference type="SUPFAM" id="SSF51735">
    <property type="entry name" value="NAD(P)-binding Rossmann-fold domains"/>
    <property type="match status" value="1"/>
</dbReference>
<feature type="active site" description="Proton acceptor" evidence="15 16">
    <location>
        <position position="241"/>
    </location>
</feature>
<name>A0AAQ3QRH5_9BACT</name>
<evidence type="ECO:0000313" key="19">
    <source>
        <dbReference type="Proteomes" id="UP001304300"/>
    </source>
</evidence>
<feature type="binding site" evidence="15">
    <location>
        <begin position="158"/>
        <end position="159"/>
    </location>
    <ligand>
        <name>NADP(+)</name>
        <dbReference type="ChEBI" id="CHEBI:58349"/>
    </ligand>
</feature>
<dbReference type="SMART" id="SM00859">
    <property type="entry name" value="Semialdhyde_dh"/>
    <property type="match status" value="1"/>
</dbReference>
<dbReference type="RefSeq" id="WP_317833796.1">
    <property type="nucleotide sequence ID" value="NZ_CP136920.1"/>
</dbReference>
<evidence type="ECO:0000259" key="17">
    <source>
        <dbReference type="SMART" id="SM00859"/>
    </source>
</evidence>
<dbReference type="SUPFAM" id="SSF55347">
    <property type="entry name" value="Glyceraldehyde-3-phosphate dehydrogenase-like, C-terminal domain"/>
    <property type="match status" value="1"/>
</dbReference>
<evidence type="ECO:0000256" key="14">
    <source>
        <dbReference type="ARBA" id="ARBA00047891"/>
    </source>
</evidence>
<feature type="binding site" evidence="15">
    <location>
        <begin position="11"/>
        <end position="14"/>
    </location>
    <ligand>
        <name>NADP(+)</name>
        <dbReference type="ChEBI" id="CHEBI:58349"/>
    </ligand>
</feature>
<evidence type="ECO:0000256" key="13">
    <source>
        <dbReference type="ARBA" id="ARBA00023167"/>
    </source>
</evidence>
<dbReference type="Pfam" id="PF01118">
    <property type="entry name" value="Semialdhyde_dh"/>
    <property type="match status" value="1"/>
</dbReference>
<dbReference type="InterPro" id="IPR012080">
    <property type="entry name" value="Asp_semialdehyde_DH"/>
</dbReference>
<dbReference type="CDD" id="cd18131">
    <property type="entry name" value="ASADH_C_bac_euk_like"/>
    <property type="match status" value="1"/>
</dbReference>
<dbReference type="InterPro" id="IPR005986">
    <property type="entry name" value="Asp_semialdehyde_DH_beta"/>
</dbReference>
<dbReference type="EMBL" id="CP136920">
    <property type="protein sequence ID" value="WOO41333.1"/>
    <property type="molecule type" value="Genomic_DNA"/>
</dbReference>
<dbReference type="HAMAP" id="MF_02121">
    <property type="entry name" value="ASADH"/>
    <property type="match status" value="1"/>
</dbReference>
<dbReference type="Pfam" id="PF02774">
    <property type="entry name" value="Semialdhyde_dhC"/>
    <property type="match status" value="1"/>
</dbReference>